<dbReference type="EnsemblPlants" id="TuG1812G0200004092.01.T03">
    <property type="protein sequence ID" value="TuG1812G0200004092.01.T03"/>
    <property type="gene ID" value="TuG1812G0200004092.01"/>
</dbReference>
<feature type="compositionally biased region" description="Basic and acidic residues" evidence="1">
    <location>
        <begin position="20"/>
        <end position="35"/>
    </location>
</feature>
<reference evidence="2" key="2">
    <citation type="submission" date="2018-03" db="EMBL/GenBank/DDBJ databases">
        <title>The Triticum urartu genome reveals the dynamic nature of wheat genome evolution.</title>
        <authorList>
            <person name="Ling H."/>
            <person name="Ma B."/>
            <person name="Shi X."/>
            <person name="Liu H."/>
            <person name="Dong L."/>
            <person name="Sun H."/>
            <person name="Cao Y."/>
            <person name="Gao Q."/>
            <person name="Zheng S."/>
            <person name="Li Y."/>
            <person name="Yu Y."/>
            <person name="Du H."/>
            <person name="Qi M."/>
            <person name="Li Y."/>
            <person name="Yu H."/>
            <person name="Cui Y."/>
            <person name="Wang N."/>
            <person name="Chen C."/>
            <person name="Wu H."/>
            <person name="Zhao Y."/>
            <person name="Zhang J."/>
            <person name="Li Y."/>
            <person name="Zhou W."/>
            <person name="Zhang B."/>
            <person name="Hu W."/>
            <person name="Eijk M."/>
            <person name="Tang J."/>
            <person name="Witsenboer H."/>
            <person name="Zhao S."/>
            <person name="Li Z."/>
            <person name="Zhang A."/>
            <person name="Wang D."/>
            <person name="Liang C."/>
        </authorList>
    </citation>
    <scope>NUCLEOTIDE SEQUENCE [LARGE SCALE GENOMIC DNA]</scope>
    <source>
        <strain evidence="2">cv. G1812</strain>
    </source>
</reference>
<proteinExistence type="predicted"/>
<dbReference type="Gramene" id="TuG1812G0200004092.01.T03">
    <property type="protein sequence ID" value="TuG1812G0200004092.01.T03"/>
    <property type="gene ID" value="TuG1812G0200004092.01"/>
</dbReference>
<feature type="region of interest" description="Disordered" evidence="1">
    <location>
        <begin position="1"/>
        <end position="57"/>
    </location>
</feature>
<name>A0A8R7PH16_TRIUA</name>
<feature type="compositionally biased region" description="Low complexity" evidence="1">
    <location>
        <begin position="8"/>
        <end position="19"/>
    </location>
</feature>
<sequence length="108" mass="11888">TADRRAHPPGAWTRPPRAARTADRRAHAPPYRRDLQAPPGQAPPEVHPTDPGCSLVPSPSVAPTVSISCVRTLFPRPSDRFVAKSRPPRWQVLHAPSVGRCRRRAVLL</sequence>
<reference evidence="2" key="3">
    <citation type="submission" date="2022-06" db="UniProtKB">
        <authorList>
            <consortium name="EnsemblPlants"/>
        </authorList>
    </citation>
    <scope>IDENTIFICATION</scope>
</reference>
<organism evidence="2 3">
    <name type="scientific">Triticum urartu</name>
    <name type="common">Red wild einkorn</name>
    <name type="synonym">Crithodium urartu</name>
    <dbReference type="NCBI Taxonomy" id="4572"/>
    <lineage>
        <taxon>Eukaryota</taxon>
        <taxon>Viridiplantae</taxon>
        <taxon>Streptophyta</taxon>
        <taxon>Embryophyta</taxon>
        <taxon>Tracheophyta</taxon>
        <taxon>Spermatophyta</taxon>
        <taxon>Magnoliopsida</taxon>
        <taxon>Liliopsida</taxon>
        <taxon>Poales</taxon>
        <taxon>Poaceae</taxon>
        <taxon>BOP clade</taxon>
        <taxon>Pooideae</taxon>
        <taxon>Triticodae</taxon>
        <taxon>Triticeae</taxon>
        <taxon>Triticinae</taxon>
        <taxon>Triticum</taxon>
    </lineage>
</organism>
<evidence type="ECO:0000313" key="3">
    <source>
        <dbReference type="Proteomes" id="UP000015106"/>
    </source>
</evidence>
<keyword evidence="3" id="KW-1185">Reference proteome</keyword>
<evidence type="ECO:0000256" key="1">
    <source>
        <dbReference type="SAM" id="MobiDB-lite"/>
    </source>
</evidence>
<protein>
    <submittedName>
        <fullName evidence="2">Uncharacterized protein</fullName>
    </submittedName>
</protein>
<dbReference type="Gramene" id="TuG1812G0200004092.01.T04">
    <property type="protein sequence ID" value="TuG1812G0200004092.01.T04"/>
    <property type="gene ID" value="TuG1812G0200004092.01"/>
</dbReference>
<dbReference type="EnsemblPlants" id="TuG1812G0200004092.01.T02">
    <property type="protein sequence ID" value="TuG1812G0200004092.01.T02"/>
    <property type="gene ID" value="TuG1812G0200004092.01"/>
</dbReference>
<dbReference type="Proteomes" id="UP000015106">
    <property type="component" value="Chromosome 2"/>
</dbReference>
<dbReference type="AlphaFoldDB" id="A0A8R7PH16"/>
<dbReference type="EnsemblPlants" id="TuG1812G0200004092.01.T04">
    <property type="protein sequence ID" value="TuG1812G0200004092.01.T04"/>
    <property type="gene ID" value="TuG1812G0200004092.01"/>
</dbReference>
<reference evidence="3" key="1">
    <citation type="journal article" date="2013" name="Nature">
        <title>Draft genome of the wheat A-genome progenitor Triticum urartu.</title>
        <authorList>
            <person name="Ling H.Q."/>
            <person name="Zhao S."/>
            <person name="Liu D."/>
            <person name="Wang J."/>
            <person name="Sun H."/>
            <person name="Zhang C."/>
            <person name="Fan H."/>
            <person name="Li D."/>
            <person name="Dong L."/>
            <person name="Tao Y."/>
            <person name="Gao C."/>
            <person name="Wu H."/>
            <person name="Li Y."/>
            <person name="Cui Y."/>
            <person name="Guo X."/>
            <person name="Zheng S."/>
            <person name="Wang B."/>
            <person name="Yu K."/>
            <person name="Liang Q."/>
            <person name="Yang W."/>
            <person name="Lou X."/>
            <person name="Chen J."/>
            <person name="Feng M."/>
            <person name="Jian J."/>
            <person name="Zhang X."/>
            <person name="Luo G."/>
            <person name="Jiang Y."/>
            <person name="Liu J."/>
            <person name="Wang Z."/>
            <person name="Sha Y."/>
            <person name="Zhang B."/>
            <person name="Wu H."/>
            <person name="Tang D."/>
            <person name="Shen Q."/>
            <person name="Xue P."/>
            <person name="Zou S."/>
            <person name="Wang X."/>
            <person name="Liu X."/>
            <person name="Wang F."/>
            <person name="Yang Y."/>
            <person name="An X."/>
            <person name="Dong Z."/>
            <person name="Zhang K."/>
            <person name="Zhang X."/>
            <person name="Luo M.C."/>
            <person name="Dvorak J."/>
            <person name="Tong Y."/>
            <person name="Wang J."/>
            <person name="Yang H."/>
            <person name="Li Z."/>
            <person name="Wang D."/>
            <person name="Zhang A."/>
            <person name="Wang J."/>
        </authorList>
    </citation>
    <scope>NUCLEOTIDE SEQUENCE</scope>
    <source>
        <strain evidence="3">cv. G1812</strain>
    </source>
</reference>
<evidence type="ECO:0000313" key="2">
    <source>
        <dbReference type="EnsemblPlants" id="TuG1812G0200004092.01.T04"/>
    </source>
</evidence>
<accession>A0A8R7PH16</accession>
<dbReference type="Gramene" id="TuG1812G0200004092.01.T02">
    <property type="protein sequence ID" value="TuG1812G0200004092.01.T02"/>
    <property type="gene ID" value="TuG1812G0200004092.01"/>
</dbReference>